<feature type="region of interest" description="Disordered" evidence="11">
    <location>
        <begin position="147"/>
        <end position="167"/>
    </location>
</feature>
<name>A0A5N5GZ64_9ROSA</name>
<dbReference type="OrthoDB" id="2162994at2759"/>
<evidence type="ECO:0000256" key="1">
    <source>
        <dbReference type="ARBA" id="ARBA00004123"/>
    </source>
</evidence>
<keyword evidence="8" id="KW-0539">Nucleus</keyword>
<keyword evidence="3 10" id="KW-0863">Zinc-finger</keyword>
<dbReference type="SMART" id="SM00401">
    <property type="entry name" value="ZnF_GATA"/>
    <property type="match status" value="1"/>
</dbReference>
<proteinExistence type="inferred from homology"/>
<reference evidence="14" key="2">
    <citation type="submission" date="2019-10" db="EMBL/GenBank/DDBJ databases">
        <title>A de novo genome assembly of a pear dwarfing rootstock.</title>
        <authorList>
            <person name="Wang F."/>
            <person name="Wang J."/>
            <person name="Li S."/>
            <person name="Zhang Y."/>
            <person name="Fang M."/>
            <person name="Ma L."/>
            <person name="Zhao Y."/>
            <person name="Jiang S."/>
        </authorList>
    </citation>
    <scope>NUCLEOTIDE SEQUENCE [LARGE SCALE GENOMIC DNA]</scope>
</reference>
<dbReference type="GO" id="GO:0008270">
    <property type="term" value="F:zinc ion binding"/>
    <property type="evidence" value="ECO:0007669"/>
    <property type="project" value="UniProtKB-KW"/>
</dbReference>
<dbReference type="PANTHER" id="PTHR47255">
    <property type="entry name" value="GATA TRANSCRIPTION FACTOR 22-RELATED"/>
    <property type="match status" value="1"/>
</dbReference>
<dbReference type="GO" id="GO:0006355">
    <property type="term" value="P:regulation of DNA-templated transcription"/>
    <property type="evidence" value="ECO:0007669"/>
    <property type="project" value="InterPro"/>
</dbReference>
<dbReference type="SUPFAM" id="SSF57716">
    <property type="entry name" value="Glucocorticoid receptor-like (DNA-binding domain)"/>
    <property type="match status" value="1"/>
</dbReference>
<evidence type="ECO:0000256" key="2">
    <source>
        <dbReference type="ARBA" id="ARBA00022723"/>
    </source>
</evidence>
<dbReference type="AlphaFoldDB" id="A0A5N5GZ64"/>
<dbReference type="CDD" id="cd00202">
    <property type="entry name" value="ZnF_GATA"/>
    <property type="match status" value="1"/>
</dbReference>
<dbReference type="GO" id="GO:0000976">
    <property type="term" value="F:transcription cis-regulatory region binding"/>
    <property type="evidence" value="ECO:0007669"/>
    <property type="project" value="UniProtKB-ARBA"/>
</dbReference>
<reference evidence="13 14" key="1">
    <citation type="submission" date="2019-09" db="EMBL/GenBank/DDBJ databases">
        <authorList>
            <person name="Ou C."/>
        </authorList>
    </citation>
    <scope>NUCLEOTIDE SEQUENCE [LARGE SCALE GENOMIC DNA]</scope>
    <source>
        <strain evidence="13">S2</strain>
        <tissue evidence="13">Leaf</tissue>
    </source>
</reference>
<evidence type="ECO:0000256" key="9">
    <source>
        <dbReference type="ARBA" id="ARBA00024019"/>
    </source>
</evidence>
<evidence type="ECO:0000256" key="4">
    <source>
        <dbReference type="ARBA" id="ARBA00022833"/>
    </source>
</evidence>
<dbReference type="InterPro" id="IPR000679">
    <property type="entry name" value="Znf_GATA"/>
</dbReference>
<evidence type="ECO:0000256" key="3">
    <source>
        <dbReference type="ARBA" id="ARBA00022771"/>
    </source>
</evidence>
<gene>
    <name evidence="13" type="ORF">D8674_014249</name>
</gene>
<sequence length="361" mass="39014">MAPPPYHNLSPPSPFTLELSGDHHGDHDLQYHHLFNLEPQASFFSSSSLSSPLFLTPAQVQGPSDDHYREPHQFQFQLLEADHNIVPHGGSHDHDHEAIENEGGNGTVLKLSISKNGAVGNGNPGTDHETSTSSVKWMSSKMRMMRKMSNPDQTSSSSTSSDDKPISMKLSSHKFEEQKLQHPSSQLGADMISCSNNSSNNMNNVPIIRVCSDCNTTKTPLWRSGPRGPKSLCNACGIRQRKARRAMAAAAAAAAASGTTLTVAAPSMKSSKVQPKDNKSRISSTVPFKKRPYNKLSSSPSSRGKSKKLCFEDFTISMKNNSSSGNPTAATTTTALQRVFPQDEKEAAILLMALSCGLVHG</sequence>
<keyword evidence="2" id="KW-0479">Metal-binding</keyword>
<feature type="region of interest" description="Disordered" evidence="11">
    <location>
        <begin position="1"/>
        <end position="22"/>
    </location>
</feature>
<feature type="domain" description="GATA-type" evidence="12">
    <location>
        <begin position="209"/>
        <end position="241"/>
    </location>
</feature>
<keyword evidence="4" id="KW-0862">Zinc</keyword>
<keyword evidence="6" id="KW-0238">DNA-binding</keyword>
<dbReference type="Proteomes" id="UP000327157">
    <property type="component" value="Chromosome 15"/>
</dbReference>
<keyword evidence="14" id="KW-1185">Reference proteome</keyword>
<comment type="subcellular location">
    <subcellularLocation>
        <location evidence="1">Nucleus</location>
    </subcellularLocation>
</comment>
<protein>
    <submittedName>
        <fullName evidence="13">GATA transcription factor 21-like</fullName>
    </submittedName>
</protein>
<evidence type="ECO:0000256" key="8">
    <source>
        <dbReference type="ARBA" id="ARBA00023242"/>
    </source>
</evidence>
<comment type="caution">
    <text evidence="13">The sequence shown here is derived from an EMBL/GenBank/DDBJ whole genome shotgun (WGS) entry which is preliminary data.</text>
</comment>
<keyword evidence="5" id="KW-0805">Transcription regulation</keyword>
<accession>A0A5N5GZ64</accession>
<feature type="region of interest" description="Disordered" evidence="11">
    <location>
        <begin position="265"/>
        <end position="306"/>
    </location>
</feature>
<evidence type="ECO:0000256" key="11">
    <source>
        <dbReference type="SAM" id="MobiDB-lite"/>
    </source>
</evidence>
<evidence type="ECO:0000256" key="7">
    <source>
        <dbReference type="ARBA" id="ARBA00023163"/>
    </source>
</evidence>
<evidence type="ECO:0000313" key="14">
    <source>
        <dbReference type="Proteomes" id="UP000327157"/>
    </source>
</evidence>
<evidence type="ECO:0000259" key="12">
    <source>
        <dbReference type="PROSITE" id="PS50114"/>
    </source>
</evidence>
<feature type="compositionally biased region" description="Pro residues" evidence="11">
    <location>
        <begin position="1"/>
        <end position="14"/>
    </location>
</feature>
<evidence type="ECO:0000256" key="10">
    <source>
        <dbReference type="PROSITE-ProRule" id="PRU00094"/>
    </source>
</evidence>
<reference evidence="13 14" key="3">
    <citation type="submission" date="2019-11" db="EMBL/GenBank/DDBJ databases">
        <title>A de novo genome assembly of a pear dwarfing rootstock.</title>
        <authorList>
            <person name="Wang F."/>
            <person name="Wang J."/>
            <person name="Li S."/>
            <person name="Zhang Y."/>
            <person name="Fang M."/>
            <person name="Ma L."/>
            <person name="Zhao Y."/>
            <person name="Jiang S."/>
        </authorList>
    </citation>
    <scope>NUCLEOTIDE SEQUENCE [LARGE SCALE GENOMIC DNA]</scope>
    <source>
        <strain evidence="13">S2</strain>
        <tissue evidence="13">Leaf</tissue>
    </source>
</reference>
<dbReference type="InterPro" id="IPR013088">
    <property type="entry name" value="Znf_NHR/GATA"/>
</dbReference>
<organism evidence="13 14">
    <name type="scientific">Pyrus ussuriensis x Pyrus communis</name>
    <dbReference type="NCBI Taxonomy" id="2448454"/>
    <lineage>
        <taxon>Eukaryota</taxon>
        <taxon>Viridiplantae</taxon>
        <taxon>Streptophyta</taxon>
        <taxon>Embryophyta</taxon>
        <taxon>Tracheophyta</taxon>
        <taxon>Spermatophyta</taxon>
        <taxon>Magnoliopsida</taxon>
        <taxon>eudicotyledons</taxon>
        <taxon>Gunneridae</taxon>
        <taxon>Pentapetalae</taxon>
        <taxon>rosids</taxon>
        <taxon>fabids</taxon>
        <taxon>Rosales</taxon>
        <taxon>Rosaceae</taxon>
        <taxon>Amygdaloideae</taxon>
        <taxon>Maleae</taxon>
        <taxon>Pyrus</taxon>
    </lineage>
</organism>
<dbReference type="GO" id="GO:0005634">
    <property type="term" value="C:nucleus"/>
    <property type="evidence" value="ECO:0007669"/>
    <property type="project" value="UniProtKB-SubCell"/>
</dbReference>
<dbReference type="Pfam" id="PF00320">
    <property type="entry name" value="GATA"/>
    <property type="match status" value="1"/>
</dbReference>
<evidence type="ECO:0000313" key="13">
    <source>
        <dbReference type="EMBL" id="KAB2618380.1"/>
    </source>
</evidence>
<dbReference type="EMBL" id="SMOL01000401">
    <property type="protein sequence ID" value="KAB2618380.1"/>
    <property type="molecule type" value="Genomic_DNA"/>
</dbReference>
<dbReference type="FunFam" id="3.30.50.10:FF:000055">
    <property type="entry name" value="GATA transcription factor 21"/>
    <property type="match status" value="1"/>
</dbReference>
<evidence type="ECO:0000256" key="5">
    <source>
        <dbReference type="ARBA" id="ARBA00023015"/>
    </source>
</evidence>
<comment type="similarity">
    <text evidence="9">Belongs to the type IV zinc-finger family. Class B subfamily.</text>
</comment>
<dbReference type="PROSITE" id="PS50114">
    <property type="entry name" value="GATA_ZN_FINGER_2"/>
    <property type="match status" value="1"/>
</dbReference>
<evidence type="ECO:0000256" key="6">
    <source>
        <dbReference type="ARBA" id="ARBA00023125"/>
    </source>
</evidence>
<dbReference type="PANTHER" id="PTHR47255:SF4">
    <property type="entry name" value="GATA ZINC FINGER DOMAIN-CONTAINING PROTEIN 12"/>
    <property type="match status" value="1"/>
</dbReference>
<keyword evidence="7" id="KW-0804">Transcription</keyword>
<dbReference type="Gene3D" id="3.30.50.10">
    <property type="entry name" value="Erythroid Transcription Factor GATA-1, subunit A"/>
    <property type="match status" value="1"/>
</dbReference>
<dbReference type="PROSITE" id="PS00344">
    <property type="entry name" value="GATA_ZN_FINGER_1"/>
    <property type="match status" value="1"/>
</dbReference>
<dbReference type="InterPro" id="IPR052138">
    <property type="entry name" value="GATA_ZnFinger_Domain"/>
</dbReference>